<keyword evidence="2 5" id="KW-1005">Bacterial flagellum biogenesis</keyword>
<evidence type="ECO:0000256" key="3">
    <source>
        <dbReference type="ARBA" id="ARBA00022845"/>
    </source>
</evidence>
<dbReference type="Proteomes" id="UP000463883">
    <property type="component" value="Chromosome"/>
</dbReference>
<name>A0A6P1MB77_9FIRM</name>
<evidence type="ECO:0000313" key="6">
    <source>
        <dbReference type="EMBL" id="QHI71939.1"/>
    </source>
</evidence>
<dbReference type="GO" id="GO:0006417">
    <property type="term" value="P:regulation of translation"/>
    <property type="evidence" value="ECO:0007669"/>
    <property type="project" value="UniProtKB-KW"/>
</dbReference>
<dbReference type="PANTHER" id="PTHR39190">
    <property type="entry name" value="FLAGELLAR ASSEMBLY FACTOR FLIW"/>
    <property type="match status" value="1"/>
</dbReference>
<accession>A0A6P1MB77</accession>
<sequence>MKTKYFGDIAVDKNEIITFTTGLFGFEDKTEYVLLSFSDNNDTSDDLLLCLQSAEDPDLALMVMNPYYICADYDPYQLSDKLLTEIRLGEETKHTVCCVAVIRENFEQSTINLKCPIIINLEDKLAKQFILEDSDYSMRHPVVVKEV</sequence>
<dbReference type="HAMAP" id="MF_01185">
    <property type="entry name" value="FliW"/>
    <property type="match status" value="1"/>
</dbReference>
<protein>
    <recommendedName>
        <fullName evidence="5">Flagellar assembly factor FliW</fullName>
    </recommendedName>
</protein>
<proteinExistence type="inferred from homology"/>
<keyword evidence="6" id="KW-0969">Cilium</keyword>
<dbReference type="PANTHER" id="PTHR39190:SF1">
    <property type="entry name" value="FLAGELLAR ASSEMBLY FACTOR FLIW"/>
    <property type="match status" value="1"/>
</dbReference>
<keyword evidence="6" id="KW-0966">Cell projection</keyword>
<keyword evidence="6" id="KW-0282">Flagellum</keyword>
<dbReference type="AlphaFoldDB" id="A0A6P1MB77"/>
<dbReference type="GO" id="GO:0044780">
    <property type="term" value="P:bacterial-type flagellum assembly"/>
    <property type="evidence" value="ECO:0007669"/>
    <property type="project" value="UniProtKB-UniRule"/>
</dbReference>
<dbReference type="Pfam" id="PF02623">
    <property type="entry name" value="FliW"/>
    <property type="match status" value="1"/>
</dbReference>
<keyword evidence="1 5" id="KW-0963">Cytoplasm</keyword>
<dbReference type="RefSeq" id="WP_162361709.1">
    <property type="nucleotide sequence ID" value="NZ_CP047591.1"/>
</dbReference>
<evidence type="ECO:0000256" key="5">
    <source>
        <dbReference type="HAMAP-Rule" id="MF_01185"/>
    </source>
</evidence>
<reference evidence="6 7" key="1">
    <citation type="submission" date="2020-01" db="EMBL/GenBank/DDBJ databases">
        <title>Genomic analysis of Aminipila sp. CBA3637.</title>
        <authorList>
            <person name="Kim Y.B."/>
            <person name="Roh S.W."/>
        </authorList>
    </citation>
    <scope>NUCLEOTIDE SEQUENCE [LARGE SCALE GENOMIC DNA]</scope>
    <source>
        <strain evidence="6 7">CBA3637</strain>
    </source>
</reference>
<dbReference type="InterPro" id="IPR003775">
    <property type="entry name" value="Flagellar_assembly_factor_FliW"/>
</dbReference>
<organism evidence="6 7">
    <name type="scientific">Aminipila terrae</name>
    <dbReference type="NCBI Taxonomy" id="2697030"/>
    <lineage>
        <taxon>Bacteria</taxon>
        <taxon>Bacillati</taxon>
        <taxon>Bacillota</taxon>
        <taxon>Clostridia</taxon>
        <taxon>Peptostreptococcales</taxon>
        <taxon>Anaerovoracaceae</taxon>
        <taxon>Aminipila</taxon>
    </lineage>
</organism>
<evidence type="ECO:0000256" key="2">
    <source>
        <dbReference type="ARBA" id="ARBA00022795"/>
    </source>
</evidence>
<dbReference type="SUPFAM" id="SSF141457">
    <property type="entry name" value="BH3618-like"/>
    <property type="match status" value="1"/>
</dbReference>
<dbReference type="GO" id="GO:0005737">
    <property type="term" value="C:cytoplasm"/>
    <property type="evidence" value="ECO:0007669"/>
    <property type="project" value="UniProtKB-SubCell"/>
</dbReference>
<comment type="subunit">
    <text evidence="5">Interacts with translational regulator CsrA and flagellin(s).</text>
</comment>
<keyword evidence="4 5" id="KW-0143">Chaperone</keyword>
<evidence type="ECO:0000256" key="4">
    <source>
        <dbReference type="ARBA" id="ARBA00023186"/>
    </source>
</evidence>
<evidence type="ECO:0000313" key="7">
    <source>
        <dbReference type="Proteomes" id="UP000463883"/>
    </source>
</evidence>
<comment type="function">
    <text evidence="5">Acts as an anti-CsrA protein, binds CsrA and prevents it from repressing translation of its target genes, one of which is flagellin. Binds to flagellin and participates in the assembly of the flagellum.</text>
</comment>
<keyword evidence="3 5" id="KW-0810">Translation regulation</keyword>
<evidence type="ECO:0000256" key="1">
    <source>
        <dbReference type="ARBA" id="ARBA00022490"/>
    </source>
</evidence>
<gene>
    <name evidence="5" type="primary">fliW</name>
    <name evidence="6" type="ORF">Ami3637_05635</name>
</gene>
<keyword evidence="7" id="KW-1185">Reference proteome</keyword>
<dbReference type="KEGG" id="amic:Ami3637_05635"/>
<dbReference type="InterPro" id="IPR024046">
    <property type="entry name" value="Flagellar_assmbl_FliW_dom_sf"/>
</dbReference>
<comment type="similarity">
    <text evidence="5">Belongs to the FliW family.</text>
</comment>
<comment type="subcellular location">
    <subcellularLocation>
        <location evidence="5">Cytoplasm</location>
    </subcellularLocation>
</comment>
<dbReference type="EMBL" id="CP047591">
    <property type="protein sequence ID" value="QHI71939.1"/>
    <property type="molecule type" value="Genomic_DNA"/>
</dbReference>
<dbReference type="Gene3D" id="2.30.290.10">
    <property type="entry name" value="BH3618-like"/>
    <property type="match status" value="1"/>
</dbReference>